<feature type="compositionally biased region" description="Low complexity" evidence="7">
    <location>
        <begin position="201"/>
        <end position="237"/>
    </location>
</feature>
<protein>
    <submittedName>
        <fullName evidence="9">Transcription factor Sox-8-like</fullName>
    </submittedName>
</protein>
<feature type="compositionally biased region" description="Low complexity" evidence="7">
    <location>
        <begin position="247"/>
        <end position="303"/>
    </location>
</feature>
<evidence type="ECO:0000256" key="1">
    <source>
        <dbReference type="ARBA" id="ARBA00004123"/>
    </source>
</evidence>
<evidence type="ECO:0000256" key="7">
    <source>
        <dbReference type="SAM" id="MobiDB-lite"/>
    </source>
</evidence>
<dbReference type="PROSITE" id="PS50118">
    <property type="entry name" value="HMG_BOX_2"/>
    <property type="match status" value="1"/>
</dbReference>
<sequence>MSSPSSSGQATSREGLPAGHKKEAGLEDAVSRLLDGYDWASLPVTQKSSSRSRAHIKRPMNAFMVWAQAARRKLSDQYPQLHNAELSKTLGKLWRVLSDEEKQPFIEEAERLRTKHKRDHPDYKYQPRRRKPPKSLAGLMEAGDQPPTQTPLQYRVPSLMASSSNMAGYCGGGMQLHPPHTSHPHVPHPAHAAPPTPPRTPQTQHHSGLRANSGSSNTTATSTSNSNNTSSSSNTSTVAHHSSIQGNTSSNCNSSSNSNGRNDCSYSSSARGSSSSNNNSGSNNSSSIVFSALSSNGNSSGTSHPHHHHNHHHHHHSLSHHAATVGLDDSARAHHLLHGASSNSSPVFHPPCFPPSSPPTAPSSSFFREAAESANMAANNLMRPPFGQDFFQNHVLGGSGSHNQSSSSLQGAQSFYPYGAQSLPHPYYMAPR</sequence>
<keyword evidence="2" id="KW-0805">Transcription regulation</keyword>
<feature type="region of interest" description="Disordered" evidence="7">
    <location>
        <begin position="170"/>
        <end position="322"/>
    </location>
</feature>
<evidence type="ECO:0000256" key="5">
    <source>
        <dbReference type="ARBA" id="ARBA00023242"/>
    </source>
</evidence>
<dbReference type="AlphaFoldDB" id="A0A6A7FVU9"/>
<evidence type="ECO:0000259" key="8">
    <source>
        <dbReference type="PROSITE" id="PS50118"/>
    </source>
</evidence>
<keyword evidence="4" id="KW-0804">Transcription</keyword>
<keyword evidence="5 6" id="KW-0539">Nucleus</keyword>
<dbReference type="InterPro" id="IPR050917">
    <property type="entry name" value="SOX_TF"/>
</dbReference>
<feature type="compositionally biased region" description="Basic residues" evidence="7">
    <location>
        <begin position="304"/>
        <end position="319"/>
    </location>
</feature>
<proteinExistence type="evidence at transcript level"/>
<keyword evidence="3 6" id="KW-0238">DNA-binding</keyword>
<dbReference type="Gene3D" id="1.10.30.10">
    <property type="entry name" value="High mobility group box domain"/>
    <property type="match status" value="1"/>
</dbReference>
<feature type="region of interest" description="Disordered" evidence="7">
    <location>
        <begin position="1"/>
        <end position="24"/>
    </location>
</feature>
<evidence type="ECO:0000313" key="9">
    <source>
        <dbReference type="EMBL" id="LAC22711.1"/>
    </source>
</evidence>
<dbReference type="SMART" id="SM00398">
    <property type="entry name" value="HMG"/>
    <property type="match status" value="1"/>
</dbReference>
<comment type="subcellular location">
    <subcellularLocation>
        <location evidence="1">Nucleus</location>
    </subcellularLocation>
</comment>
<feature type="compositionally biased region" description="Polar residues" evidence="7">
    <location>
        <begin position="1"/>
        <end position="12"/>
    </location>
</feature>
<organism evidence="9">
    <name type="scientific">Hirondellea gigas</name>
    <dbReference type="NCBI Taxonomy" id="1518452"/>
    <lineage>
        <taxon>Eukaryota</taxon>
        <taxon>Metazoa</taxon>
        <taxon>Ecdysozoa</taxon>
        <taxon>Arthropoda</taxon>
        <taxon>Crustacea</taxon>
        <taxon>Multicrustacea</taxon>
        <taxon>Malacostraca</taxon>
        <taxon>Eumalacostraca</taxon>
        <taxon>Peracarida</taxon>
        <taxon>Amphipoda</taxon>
        <taxon>Amphilochidea</taxon>
        <taxon>Lysianassida</taxon>
        <taxon>Lysianassidira</taxon>
        <taxon>Lysianassoidea</taxon>
        <taxon>Lysianassidae</taxon>
        <taxon>Hirondellea</taxon>
    </lineage>
</organism>
<dbReference type="PANTHER" id="PTHR45803:SF5">
    <property type="entry name" value="SOX100B"/>
    <property type="match status" value="1"/>
</dbReference>
<feature type="domain" description="HMG box" evidence="8">
    <location>
        <begin position="56"/>
        <end position="124"/>
    </location>
</feature>
<feature type="region of interest" description="Disordered" evidence="7">
    <location>
        <begin position="339"/>
        <end position="365"/>
    </location>
</feature>
<dbReference type="PANTHER" id="PTHR45803">
    <property type="entry name" value="SOX100B"/>
    <property type="match status" value="1"/>
</dbReference>
<reference evidence="9" key="1">
    <citation type="submission" date="2017-11" db="EMBL/GenBank/DDBJ databases">
        <title>The sensing device of the deep-sea amphipod.</title>
        <authorList>
            <person name="Kobayashi H."/>
            <person name="Nagahama T."/>
            <person name="Arai W."/>
            <person name="Sasagawa Y."/>
            <person name="Umeda M."/>
            <person name="Hayashi T."/>
            <person name="Nikaido I."/>
            <person name="Watanabe H."/>
            <person name="Oguri K."/>
            <person name="Kitazato H."/>
            <person name="Fujioka K."/>
            <person name="Kido Y."/>
            <person name="Takami H."/>
        </authorList>
    </citation>
    <scope>NUCLEOTIDE SEQUENCE</scope>
    <source>
        <tissue evidence="9">Whole body</tissue>
    </source>
</reference>
<dbReference type="GO" id="GO:0005634">
    <property type="term" value="C:nucleus"/>
    <property type="evidence" value="ECO:0007669"/>
    <property type="project" value="UniProtKB-SubCell"/>
</dbReference>
<dbReference type="CDD" id="cd22031">
    <property type="entry name" value="HMG-box_SoxE"/>
    <property type="match status" value="1"/>
</dbReference>
<dbReference type="Pfam" id="PF00505">
    <property type="entry name" value="HMG_box"/>
    <property type="match status" value="1"/>
</dbReference>
<dbReference type="GO" id="GO:0000981">
    <property type="term" value="F:DNA-binding transcription factor activity, RNA polymerase II-specific"/>
    <property type="evidence" value="ECO:0007669"/>
    <property type="project" value="TreeGrafter"/>
</dbReference>
<dbReference type="FunFam" id="1.10.30.10:FF:000004">
    <property type="entry name" value="Transcription factor SOX-10"/>
    <property type="match status" value="1"/>
</dbReference>
<evidence type="ECO:0000256" key="2">
    <source>
        <dbReference type="ARBA" id="ARBA00023015"/>
    </source>
</evidence>
<accession>A0A6A7FVU9</accession>
<evidence type="ECO:0000256" key="4">
    <source>
        <dbReference type="ARBA" id="ARBA00023163"/>
    </source>
</evidence>
<evidence type="ECO:0000256" key="6">
    <source>
        <dbReference type="PROSITE-ProRule" id="PRU00267"/>
    </source>
</evidence>
<evidence type="ECO:0000256" key="3">
    <source>
        <dbReference type="ARBA" id="ARBA00023125"/>
    </source>
</evidence>
<dbReference type="InterPro" id="IPR009071">
    <property type="entry name" value="HMG_box_dom"/>
</dbReference>
<dbReference type="EMBL" id="IACT01003470">
    <property type="protein sequence ID" value="LAC22711.1"/>
    <property type="molecule type" value="mRNA"/>
</dbReference>
<dbReference type="SUPFAM" id="SSF47095">
    <property type="entry name" value="HMG-box"/>
    <property type="match status" value="1"/>
</dbReference>
<name>A0A6A7FVU9_9CRUS</name>
<dbReference type="GO" id="GO:0000978">
    <property type="term" value="F:RNA polymerase II cis-regulatory region sequence-specific DNA binding"/>
    <property type="evidence" value="ECO:0007669"/>
    <property type="project" value="TreeGrafter"/>
</dbReference>
<feature type="DNA-binding region" description="HMG box" evidence="6">
    <location>
        <begin position="56"/>
        <end position="124"/>
    </location>
</feature>
<feature type="region of interest" description="Disordered" evidence="7">
    <location>
        <begin position="115"/>
        <end position="151"/>
    </location>
</feature>
<feature type="compositionally biased region" description="Pro residues" evidence="7">
    <location>
        <begin position="348"/>
        <end position="361"/>
    </location>
</feature>
<dbReference type="InterPro" id="IPR036910">
    <property type="entry name" value="HMG_box_dom_sf"/>
</dbReference>